<evidence type="ECO:0000256" key="4">
    <source>
        <dbReference type="SAM" id="MobiDB-lite"/>
    </source>
</evidence>
<dbReference type="InterPro" id="IPR029044">
    <property type="entry name" value="Nucleotide-diphossugar_trans"/>
</dbReference>
<gene>
    <name evidence="6" type="ORF">GCM10010249_10310</name>
</gene>
<keyword evidence="7" id="KW-1185">Reference proteome</keyword>
<accession>A0A918EJV2</accession>
<reference evidence="6" key="2">
    <citation type="submission" date="2020-09" db="EMBL/GenBank/DDBJ databases">
        <authorList>
            <person name="Sun Q."/>
            <person name="Ohkuma M."/>
        </authorList>
    </citation>
    <scope>NUCLEOTIDE SEQUENCE</scope>
    <source>
        <strain evidence="6">JCM 4335</strain>
    </source>
</reference>
<keyword evidence="3 6" id="KW-0808">Transferase</keyword>
<dbReference type="GO" id="GO:0016757">
    <property type="term" value="F:glycosyltransferase activity"/>
    <property type="evidence" value="ECO:0007669"/>
    <property type="project" value="UniProtKB-KW"/>
</dbReference>
<proteinExistence type="inferred from homology"/>
<dbReference type="Proteomes" id="UP000654123">
    <property type="component" value="Unassembled WGS sequence"/>
</dbReference>
<dbReference type="InterPro" id="IPR001173">
    <property type="entry name" value="Glyco_trans_2-like"/>
</dbReference>
<evidence type="ECO:0000256" key="1">
    <source>
        <dbReference type="ARBA" id="ARBA00006739"/>
    </source>
</evidence>
<feature type="region of interest" description="Disordered" evidence="4">
    <location>
        <begin position="285"/>
        <end position="305"/>
    </location>
</feature>
<comment type="caution">
    <text evidence="6">The sequence shown here is derived from an EMBL/GenBank/DDBJ whole genome shotgun (WGS) entry which is preliminary data.</text>
</comment>
<evidence type="ECO:0000259" key="5">
    <source>
        <dbReference type="Pfam" id="PF00535"/>
    </source>
</evidence>
<dbReference type="PANTHER" id="PTHR43685">
    <property type="entry name" value="GLYCOSYLTRANSFERASE"/>
    <property type="match status" value="1"/>
</dbReference>
<comment type="similarity">
    <text evidence="1">Belongs to the glycosyltransferase 2 family.</text>
</comment>
<sequence length="305" mass="32759">MTAHEARTTVVVITRDRRERLLHTLDRLARLPERPPVVVVDNASSDGTAEAVAARHPGVTLLRPGRNLGAVGRTLGARHARTPYVAFSDDDSWWEPGALATAERLLDAHPRLGLVAASVRVGEGGRSDPLDAELAASPLGRRHGLPGTRVLGFLACAAVARREAFLEAGGYHPVVFFAGEEQLLAYDMEACGWAVCHCPEVVAVHSPDGGVREGRRAVMRRNAALTAWLRRPLSVAVRRTGALAADARRDPEAREALRGVLERLPAALRARRRLPAAVEAAARHVEGGRARGGRRGAARREAAGR</sequence>
<reference evidence="6" key="1">
    <citation type="journal article" date="2014" name="Int. J. Syst. Evol. Microbiol.">
        <title>Complete genome sequence of Corynebacterium casei LMG S-19264T (=DSM 44701T), isolated from a smear-ripened cheese.</title>
        <authorList>
            <consortium name="US DOE Joint Genome Institute (JGI-PGF)"/>
            <person name="Walter F."/>
            <person name="Albersmeier A."/>
            <person name="Kalinowski J."/>
            <person name="Ruckert C."/>
        </authorList>
    </citation>
    <scope>NUCLEOTIDE SEQUENCE</scope>
    <source>
        <strain evidence="6">JCM 4335</strain>
    </source>
</reference>
<feature type="domain" description="Glycosyltransferase 2-like" evidence="5">
    <location>
        <begin position="9"/>
        <end position="165"/>
    </location>
</feature>
<dbReference type="EMBL" id="BMSV01000002">
    <property type="protein sequence ID" value="GGP94476.1"/>
    <property type="molecule type" value="Genomic_DNA"/>
</dbReference>
<dbReference type="Gene3D" id="3.90.550.10">
    <property type="entry name" value="Spore Coat Polysaccharide Biosynthesis Protein SpsA, Chain A"/>
    <property type="match status" value="1"/>
</dbReference>
<name>A0A918EJV2_9ACTN</name>
<dbReference type="InterPro" id="IPR050834">
    <property type="entry name" value="Glycosyltransf_2"/>
</dbReference>
<evidence type="ECO:0000313" key="6">
    <source>
        <dbReference type="EMBL" id="GGP94476.1"/>
    </source>
</evidence>
<dbReference type="AlphaFoldDB" id="A0A918EJV2"/>
<evidence type="ECO:0000256" key="3">
    <source>
        <dbReference type="ARBA" id="ARBA00022679"/>
    </source>
</evidence>
<dbReference type="SUPFAM" id="SSF53448">
    <property type="entry name" value="Nucleotide-diphospho-sugar transferases"/>
    <property type="match status" value="1"/>
</dbReference>
<organism evidence="6 7">
    <name type="scientific">Streptomyces roseolilacinus</name>
    <dbReference type="NCBI Taxonomy" id="66904"/>
    <lineage>
        <taxon>Bacteria</taxon>
        <taxon>Bacillati</taxon>
        <taxon>Actinomycetota</taxon>
        <taxon>Actinomycetes</taxon>
        <taxon>Kitasatosporales</taxon>
        <taxon>Streptomycetaceae</taxon>
        <taxon>Streptomyces</taxon>
    </lineage>
</organism>
<dbReference type="Pfam" id="PF00535">
    <property type="entry name" value="Glycos_transf_2"/>
    <property type="match status" value="1"/>
</dbReference>
<dbReference type="PANTHER" id="PTHR43685:SF5">
    <property type="entry name" value="GLYCOSYLTRANSFERASE EPSE-RELATED"/>
    <property type="match status" value="1"/>
</dbReference>
<evidence type="ECO:0000313" key="7">
    <source>
        <dbReference type="Proteomes" id="UP000654123"/>
    </source>
</evidence>
<keyword evidence="2" id="KW-0328">Glycosyltransferase</keyword>
<evidence type="ECO:0000256" key="2">
    <source>
        <dbReference type="ARBA" id="ARBA00022676"/>
    </source>
</evidence>
<dbReference type="RefSeq" id="WP_189530255.1">
    <property type="nucleotide sequence ID" value="NZ_BMSV01000002.1"/>
</dbReference>
<protein>
    <submittedName>
        <fullName evidence="6">Glycosyl transferase</fullName>
    </submittedName>
</protein>